<dbReference type="Gene3D" id="1.25.40.10">
    <property type="entry name" value="Tetratricopeptide repeat domain"/>
    <property type="match status" value="1"/>
</dbReference>
<dbReference type="EMBL" id="ASPP01034201">
    <property type="protein sequence ID" value="ETO03080.1"/>
    <property type="molecule type" value="Genomic_DNA"/>
</dbReference>
<proteinExistence type="predicted"/>
<dbReference type="InterPro" id="IPR011990">
    <property type="entry name" value="TPR-like_helical_dom_sf"/>
</dbReference>
<evidence type="ECO:0000313" key="1">
    <source>
        <dbReference type="EMBL" id="ETO03080.1"/>
    </source>
</evidence>
<dbReference type="Proteomes" id="UP000023152">
    <property type="component" value="Unassembled WGS sequence"/>
</dbReference>
<gene>
    <name evidence="1" type="ORF">RFI_34330</name>
</gene>
<feature type="non-terminal residue" evidence="1">
    <location>
        <position position="1"/>
    </location>
</feature>
<sequence length="86" mass="9635">KGEFEKSISYHEKGLKIIRKCPNTYDPDAGLGDSYKSLGVAYEKIGNKSKAIENYKNAIFTFHGRFGATHKKTLSAIAKLKKIQEI</sequence>
<evidence type="ECO:0008006" key="3">
    <source>
        <dbReference type="Google" id="ProtNLM"/>
    </source>
</evidence>
<name>X6LQQ7_RETFI</name>
<protein>
    <recommendedName>
        <fullName evidence="3">Tetratricopeptide repeat protein</fullName>
    </recommendedName>
</protein>
<evidence type="ECO:0000313" key="2">
    <source>
        <dbReference type="Proteomes" id="UP000023152"/>
    </source>
</evidence>
<accession>X6LQQ7</accession>
<comment type="caution">
    <text evidence="1">The sequence shown here is derived from an EMBL/GenBank/DDBJ whole genome shotgun (WGS) entry which is preliminary data.</text>
</comment>
<reference evidence="1 2" key="1">
    <citation type="journal article" date="2013" name="Curr. Biol.">
        <title>The Genome of the Foraminiferan Reticulomyxa filosa.</title>
        <authorList>
            <person name="Glockner G."/>
            <person name="Hulsmann N."/>
            <person name="Schleicher M."/>
            <person name="Noegel A.A."/>
            <person name="Eichinger L."/>
            <person name="Gallinger C."/>
            <person name="Pawlowski J."/>
            <person name="Sierra R."/>
            <person name="Euteneuer U."/>
            <person name="Pillet L."/>
            <person name="Moustafa A."/>
            <person name="Platzer M."/>
            <person name="Groth M."/>
            <person name="Szafranski K."/>
            <person name="Schliwa M."/>
        </authorList>
    </citation>
    <scope>NUCLEOTIDE SEQUENCE [LARGE SCALE GENOMIC DNA]</scope>
</reference>
<dbReference type="OrthoDB" id="2423701at2759"/>
<organism evidence="1 2">
    <name type="scientific">Reticulomyxa filosa</name>
    <dbReference type="NCBI Taxonomy" id="46433"/>
    <lineage>
        <taxon>Eukaryota</taxon>
        <taxon>Sar</taxon>
        <taxon>Rhizaria</taxon>
        <taxon>Retaria</taxon>
        <taxon>Foraminifera</taxon>
        <taxon>Monothalamids</taxon>
        <taxon>Reticulomyxidae</taxon>
        <taxon>Reticulomyxa</taxon>
    </lineage>
</organism>
<dbReference type="SUPFAM" id="SSF48452">
    <property type="entry name" value="TPR-like"/>
    <property type="match status" value="1"/>
</dbReference>
<dbReference type="AlphaFoldDB" id="X6LQQ7"/>
<keyword evidence="2" id="KW-1185">Reference proteome</keyword>